<dbReference type="GO" id="GO:0044550">
    <property type="term" value="P:secondary metabolite biosynthetic process"/>
    <property type="evidence" value="ECO:0007669"/>
    <property type="project" value="TreeGrafter"/>
</dbReference>
<accession>A0A841IX68</accession>
<keyword evidence="6" id="KW-1185">Reference proteome</keyword>
<dbReference type="AlphaFoldDB" id="A0A841IX68"/>
<keyword evidence="2" id="KW-0012">Acyltransferase</keyword>
<dbReference type="Gene3D" id="3.40.47.10">
    <property type="match status" value="3"/>
</dbReference>
<comment type="caution">
    <text evidence="5">The sequence shown here is derived from an EMBL/GenBank/DDBJ whole genome shotgun (WGS) entry which is preliminary data.</text>
</comment>
<evidence type="ECO:0000259" key="3">
    <source>
        <dbReference type="Pfam" id="PF08541"/>
    </source>
</evidence>
<gene>
    <name evidence="5" type="ORF">FHS92_000587</name>
</gene>
<dbReference type="InterPro" id="IPR016039">
    <property type="entry name" value="Thiolase-like"/>
</dbReference>
<dbReference type="GO" id="GO:0006633">
    <property type="term" value="P:fatty acid biosynthetic process"/>
    <property type="evidence" value="ECO:0007669"/>
    <property type="project" value="InterPro"/>
</dbReference>
<protein>
    <submittedName>
        <fullName evidence="5">3-oxoacyl-[acyl-carrier-protein] synthase III</fullName>
    </submittedName>
</protein>
<dbReference type="Pfam" id="PF08541">
    <property type="entry name" value="ACP_syn_III_C"/>
    <property type="match status" value="1"/>
</dbReference>
<evidence type="ECO:0000256" key="2">
    <source>
        <dbReference type="ARBA" id="ARBA00023315"/>
    </source>
</evidence>
<evidence type="ECO:0000313" key="5">
    <source>
        <dbReference type="EMBL" id="MBB6122880.1"/>
    </source>
</evidence>
<dbReference type="PANTHER" id="PTHR34069">
    <property type="entry name" value="3-OXOACYL-[ACYL-CARRIER-PROTEIN] SYNTHASE 3"/>
    <property type="match status" value="1"/>
</dbReference>
<dbReference type="PANTHER" id="PTHR34069:SF3">
    <property type="entry name" value="ACYL-COA:ACYL-COA ALKYLTRANSFERASE"/>
    <property type="match status" value="1"/>
</dbReference>
<reference evidence="5 6" key="1">
    <citation type="submission" date="2020-08" db="EMBL/GenBank/DDBJ databases">
        <title>Genomic Encyclopedia of Type Strains, Phase IV (KMG-IV): sequencing the most valuable type-strain genomes for metagenomic binning, comparative biology and taxonomic classification.</title>
        <authorList>
            <person name="Goeker M."/>
        </authorList>
    </citation>
    <scope>NUCLEOTIDE SEQUENCE [LARGE SCALE GENOMIC DNA]</scope>
    <source>
        <strain evidence="5 6">DSM 102255</strain>
    </source>
</reference>
<dbReference type="GO" id="GO:0004315">
    <property type="term" value="F:3-oxoacyl-[acyl-carrier-protein] synthase activity"/>
    <property type="evidence" value="ECO:0007669"/>
    <property type="project" value="InterPro"/>
</dbReference>
<dbReference type="InterPro" id="IPR013747">
    <property type="entry name" value="ACP_syn_III_C"/>
</dbReference>
<keyword evidence="1" id="KW-0808">Transferase</keyword>
<organism evidence="5 6">
    <name type="scientific">Sphingobium subterraneum</name>
    <dbReference type="NCBI Taxonomy" id="627688"/>
    <lineage>
        <taxon>Bacteria</taxon>
        <taxon>Pseudomonadati</taxon>
        <taxon>Pseudomonadota</taxon>
        <taxon>Alphaproteobacteria</taxon>
        <taxon>Sphingomonadales</taxon>
        <taxon>Sphingomonadaceae</taxon>
        <taxon>Sphingobium</taxon>
    </lineage>
</organism>
<dbReference type="Pfam" id="PF08545">
    <property type="entry name" value="ACP_syn_III"/>
    <property type="match status" value="1"/>
</dbReference>
<dbReference type="SUPFAM" id="SSF53901">
    <property type="entry name" value="Thiolase-like"/>
    <property type="match status" value="2"/>
</dbReference>
<name>A0A841IX68_9SPHN</name>
<evidence type="ECO:0000313" key="6">
    <source>
        <dbReference type="Proteomes" id="UP000552700"/>
    </source>
</evidence>
<sequence>MPELKIPLRFSGIGISIPEQKVSSEELIERCPPLSSFPFRRLTGIENRRSARGVYSWGLAREAAERCIASFAEGPAAIGAVIGTSCSRMDGDGLQVSMEPSLASQLCDELGIDADIKFDVCNACAGIWTGIFVAGTLIAAKRATHVLVVSGEYVTHLGETATKEITGPADHRLACLTLGDAGAAVIVSQSAPSGEGMPSLSVRTFPGYSRYCVSKPTKEAHGGAVTTTDLMKLGSVGVQAVVSEAHRVLRNSDSRIGDLAAIIPHQTSRLNMLSAINEFGQIEPGSARQLEPKIVDILADYGNTISTSTLLAFWLAMKAGRVVDGDKVLFAMAGAGITIGVALYDVGSLPSRLHAPQDRCVPSIPDRANPIFEGIEIVGRACLPRIAAASAMDMSVAAAIRALATANIGITGVDLVLFAGVYRQDNAVEPAMAVAIAGELGITGKADAPGSVESVLAFDVGGGAVGIQTALSIASALVDVFPAATILVVASEYDTNPDLGAAPIGIDEGACAFVIRKTDDRYRSLRGQITFARGTATLLGSRSRQGNGGAIVDRHADPLASAACTELICTALLDLKDCGKSHVVVLAEHLSEADSRKVWAALTDVKAQESVLHCRIGSHTLDCGLLLAGHFERFFATSPSEEVVVIQVGSGVSCSVLRLPVIDREKH</sequence>
<feature type="domain" description="Beta-ketoacyl-[acyl-carrier-protein] synthase III N-terminal" evidence="4">
    <location>
        <begin position="118"/>
        <end position="196"/>
    </location>
</feature>
<proteinExistence type="predicted"/>
<feature type="domain" description="Beta-ketoacyl-[acyl-carrier-protein] synthase III C-terminal" evidence="3">
    <location>
        <begin position="251"/>
        <end position="344"/>
    </location>
</feature>
<dbReference type="InterPro" id="IPR013751">
    <property type="entry name" value="ACP_syn_III_N"/>
</dbReference>
<evidence type="ECO:0000259" key="4">
    <source>
        <dbReference type="Pfam" id="PF08545"/>
    </source>
</evidence>
<dbReference type="Proteomes" id="UP000552700">
    <property type="component" value="Unassembled WGS sequence"/>
</dbReference>
<dbReference type="RefSeq" id="WP_184077361.1">
    <property type="nucleotide sequence ID" value="NZ_JACIJP010000001.1"/>
</dbReference>
<evidence type="ECO:0000256" key="1">
    <source>
        <dbReference type="ARBA" id="ARBA00022679"/>
    </source>
</evidence>
<dbReference type="EMBL" id="JACIJP010000001">
    <property type="protein sequence ID" value="MBB6122880.1"/>
    <property type="molecule type" value="Genomic_DNA"/>
</dbReference>